<sequence length="141" mass="16088">MMSGISLVATVPFLWHILTACGIIWNLEYTVVSKYSLQWWIECILECFRLGPRNGEFSEWCALVQLSAAVAALGLHFVGGKRPMKACYTVLLALYVVTQGRHILLRNATETFGYLYINIASYAFLVLYSDFLDNQLEKMHR</sequence>
<dbReference type="AlphaFoldDB" id="A0A9D4QV51"/>
<dbReference type="EMBL" id="JAIWYP010000004">
    <property type="protein sequence ID" value="KAH3843208.1"/>
    <property type="molecule type" value="Genomic_DNA"/>
</dbReference>
<feature type="transmembrane region" description="Helical" evidence="1">
    <location>
        <begin position="111"/>
        <end position="131"/>
    </location>
</feature>
<comment type="caution">
    <text evidence="3">The sequence shown here is derived from an EMBL/GenBank/DDBJ whole genome shotgun (WGS) entry which is preliminary data.</text>
</comment>
<reference evidence="3" key="2">
    <citation type="submission" date="2020-11" db="EMBL/GenBank/DDBJ databases">
        <authorList>
            <person name="McCartney M.A."/>
            <person name="Auch B."/>
            <person name="Kono T."/>
            <person name="Mallez S."/>
            <person name="Becker A."/>
            <person name="Gohl D.M."/>
            <person name="Silverstein K.A.T."/>
            <person name="Koren S."/>
            <person name="Bechman K.B."/>
            <person name="Herman A."/>
            <person name="Abrahante J.E."/>
            <person name="Garbe J."/>
        </authorList>
    </citation>
    <scope>NUCLEOTIDE SEQUENCE</scope>
    <source>
        <strain evidence="3">Duluth1</strain>
        <tissue evidence="3">Whole animal</tissue>
    </source>
</reference>
<evidence type="ECO:0000313" key="3">
    <source>
        <dbReference type="EMBL" id="KAH3843360.1"/>
    </source>
</evidence>
<evidence type="ECO:0000313" key="2">
    <source>
        <dbReference type="EMBL" id="KAH3843208.1"/>
    </source>
</evidence>
<keyword evidence="1" id="KW-0472">Membrane</keyword>
<keyword evidence="1" id="KW-0812">Transmembrane</keyword>
<keyword evidence="4" id="KW-1185">Reference proteome</keyword>
<protein>
    <submittedName>
        <fullName evidence="3">Uncharacterized protein</fullName>
    </submittedName>
</protein>
<reference evidence="3" key="1">
    <citation type="journal article" date="2019" name="bioRxiv">
        <title>The Genome of the Zebra Mussel, Dreissena polymorpha: A Resource for Invasive Species Research.</title>
        <authorList>
            <person name="McCartney M.A."/>
            <person name="Auch B."/>
            <person name="Kono T."/>
            <person name="Mallez S."/>
            <person name="Zhang Y."/>
            <person name="Obille A."/>
            <person name="Becker A."/>
            <person name="Abrahante J.E."/>
            <person name="Garbe J."/>
            <person name="Badalamenti J.P."/>
            <person name="Herman A."/>
            <person name="Mangelson H."/>
            <person name="Liachko I."/>
            <person name="Sullivan S."/>
            <person name="Sone E.D."/>
            <person name="Koren S."/>
            <person name="Silverstein K.A.T."/>
            <person name="Beckman K.B."/>
            <person name="Gohl D.M."/>
        </authorList>
    </citation>
    <scope>NUCLEOTIDE SEQUENCE</scope>
    <source>
        <strain evidence="3">Duluth1</strain>
        <tissue evidence="3">Whole animal</tissue>
    </source>
</reference>
<dbReference type="EMBL" id="JAIWYP010000004">
    <property type="protein sequence ID" value="KAH3843360.1"/>
    <property type="molecule type" value="Genomic_DNA"/>
</dbReference>
<evidence type="ECO:0000256" key="1">
    <source>
        <dbReference type="SAM" id="Phobius"/>
    </source>
</evidence>
<feature type="transmembrane region" description="Helical" evidence="1">
    <location>
        <begin position="86"/>
        <end position="105"/>
    </location>
</feature>
<accession>A0A9D4QV51</accession>
<name>A0A9D4QV51_DREPO</name>
<gene>
    <name evidence="2" type="ORF">DPMN_116719</name>
    <name evidence="3" type="ORF">DPMN_116875</name>
</gene>
<proteinExistence type="predicted"/>
<evidence type="ECO:0000313" key="4">
    <source>
        <dbReference type="Proteomes" id="UP000828390"/>
    </source>
</evidence>
<dbReference type="Proteomes" id="UP000828390">
    <property type="component" value="Unassembled WGS sequence"/>
</dbReference>
<organism evidence="3 4">
    <name type="scientific">Dreissena polymorpha</name>
    <name type="common">Zebra mussel</name>
    <name type="synonym">Mytilus polymorpha</name>
    <dbReference type="NCBI Taxonomy" id="45954"/>
    <lineage>
        <taxon>Eukaryota</taxon>
        <taxon>Metazoa</taxon>
        <taxon>Spiralia</taxon>
        <taxon>Lophotrochozoa</taxon>
        <taxon>Mollusca</taxon>
        <taxon>Bivalvia</taxon>
        <taxon>Autobranchia</taxon>
        <taxon>Heteroconchia</taxon>
        <taxon>Euheterodonta</taxon>
        <taxon>Imparidentia</taxon>
        <taxon>Neoheterodontei</taxon>
        <taxon>Myida</taxon>
        <taxon>Dreissenoidea</taxon>
        <taxon>Dreissenidae</taxon>
        <taxon>Dreissena</taxon>
    </lineage>
</organism>
<keyword evidence="1" id="KW-1133">Transmembrane helix</keyword>